<comment type="caution">
    <text evidence="3">The sequence shown here is derived from an EMBL/GenBank/DDBJ whole genome shotgun (WGS) entry which is preliminary data.</text>
</comment>
<dbReference type="RefSeq" id="WP_244206569.1">
    <property type="nucleotide sequence ID" value="NZ_FCOE02000010.1"/>
</dbReference>
<feature type="signal peptide" evidence="1">
    <location>
        <begin position="1"/>
        <end position="17"/>
    </location>
</feature>
<evidence type="ECO:0000256" key="1">
    <source>
        <dbReference type="SAM" id="SignalP"/>
    </source>
</evidence>
<keyword evidence="1" id="KW-0732">Signal</keyword>
<evidence type="ECO:0000313" key="3">
    <source>
        <dbReference type="EMBL" id="SAK69738.1"/>
    </source>
</evidence>
<dbReference type="Pfam" id="PF16694">
    <property type="entry name" value="Cytochrome_P460"/>
    <property type="match status" value="1"/>
</dbReference>
<evidence type="ECO:0000313" key="4">
    <source>
        <dbReference type="Proteomes" id="UP000054911"/>
    </source>
</evidence>
<dbReference type="AlphaFoldDB" id="A0A158BI46"/>
<dbReference type="Gene3D" id="3.50.70.20">
    <property type="entry name" value="Cytochrome P460"/>
    <property type="match status" value="1"/>
</dbReference>
<accession>A0A158BI46</accession>
<dbReference type="Proteomes" id="UP000054911">
    <property type="component" value="Unassembled WGS sequence"/>
</dbReference>
<gene>
    <name evidence="3" type="ORF">AWB80_03601</name>
</gene>
<dbReference type="InterPro" id="IPR032033">
    <property type="entry name" value="Cytochrome_P460"/>
</dbReference>
<sequence>MMRKLFVLALISTSLSASVPLTTVAEEIASPGTDDRASPVFGVTLPPGYRDWQFISVAHEAGNNNDIRGILGNDIAMKALKEGTLPFPDGSIIVRLAYEYVPSERNNAIFGREQSFVAGAPTNVQIEVKDSKRYASTGGWGYGQFENGKANPSLKIVNSCFACHAKLPAAADFVFTTFSK</sequence>
<reference evidence="3" key="1">
    <citation type="submission" date="2016-01" db="EMBL/GenBank/DDBJ databases">
        <authorList>
            <person name="Peeters C."/>
        </authorList>
    </citation>
    <scope>NUCLEOTIDE SEQUENCE [LARGE SCALE GENOMIC DNA]</scope>
    <source>
        <strain evidence="3">LMG 29323</strain>
    </source>
</reference>
<keyword evidence="4" id="KW-1185">Reference proteome</keyword>
<feature type="domain" description="Cytochrome P460" evidence="2">
    <location>
        <begin position="46"/>
        <end position="176"/>
    </location>
</feature>
<proteinExistence type="predicted"/>
<evidence type="ECO:0000259" key="2">
    <source>
        <dbReference type="Pfam" id="PF16694"/>
    </source>
</evidence>
<protein>
    <submittedName>
        <fullName evidence="3">Cytochrome p460</fullName>
    </submittedName>
</protein>
<organism evidence="3 4">
    <name type="scientific">Caballeronia pedi</name>
    <dbReference type="NCBI Taxonomy" id="1777141"/>
    <lineage>
        <taxon>Bacteria</taxon>
        <taxon>Pseudomonadati</taxon>
        <taxon>Pseudomonadota</taxon>
        <taxon>Betaproteobacteria</taxon>
        <taxon>Burkholderiales</taxon>
        <taxon>Burkholderiaceae</taxon>
        <taxon>Caballeronia</taxon>
    </lineage>
</organism>
<feature type="chain" id="PRO_5007621780" evidence="1">
    <location>
        <begin position="18"/>
        <end position="180"/>
    </location>
</feature>
<dbReference type="EMBL" id="FCOE02000010">
    <property type="protein sequence ID" value="SAK69738.1"/>
    <property type="molecule type" value="Genomic_DNA"/>
</dbReference>
<dbReference type="InterPro" id="IPR038142">
    <property type="entry name" value="Cytochrome_P460_sp"/>
</dbReference>
<name>A0A158BI46_9BURK</name>
<dbReference type="STRING" id="1777141.AWB80_03601"/>
<dbReference type="CDD" id="cd20753">
    <property type="entry name" value="cyt_P460_Mc-like"/>
    <property type="match status" value="1"/>
</dbReference>